<sequence length="40" mass="4551">MSIYLVLLILALLVAVRAVDDLREARRLGAAVQKPRRRSF</sequence>
<evidence type="ECO:0000313" key="1">
    <source>
        <dbReference type="EMBL" id="WEF51041.1"/>
    </source>
</evidence>
<gene>
    <name evidence="1" type="ORF">AFIC_002605</name>
</gene>
<accession>A0ABY8BNE2</accession>
<evidence type="ECO:0000313" key="2">
    <source>
        <dbReference type="Proteomes" id="UP001213907"/>
    </source>
</evidence>
<keyword evidence="2" id="KW-1185">Reference proteome</keyword>
<dbReference type="Proteomes" id="UP001213907">
    <property type="component" value="Chromosome"/>
</dbReference>
<reference evidence="1 2" key="1">
    <citation type="submission" date="2022-11" db="EMBL/GenBank/DDBJ databases">
        <authorList>
            <person name="Siebert D."/>
            <person name="Busche T."/>
            <person name="Saydam E."/>
            <person name="Kalinowski J."/>
            <person name="Ruckert C."/>
            <person name="Blombach B."/>
        </authorList>
    </citation>
    <scope>NUCLEOTIDE SEQUENCE [LARGE SCALE GENOMIC DNA]</scope>
    <source>
        <strain evidence="1 2">DSM 1083</strain>
    </source>
</reference>
<proteinExistence type="predicted"/>
<protein>
    <submittedName>
        <fullName evidence="1">Uncharacterized protein</fullName>
    </submittedName>
</protein>
<dbReference type="RefSeq" id="WP_275246656.1">
    <property type="nucleotide sequence ID" value="NZ_BAABDX010000001.1"/>
</dbReference>
<name>A0ABY8BNE2_AFICR</name>
<dbReference type="EMBL" id="CP113162">
    <property type="protein sequence ID" value="WEF51041.1"/>
    <property type="molecule type" value="Genomic_DNA"/>
</dbReference>
<organism evidence="1 2">
    <name type="scientific">Afipia carboxydohydrogena</name>
    <name type="common">Pseudomonas carboxydohydrogena</name>
    <dbReference type="NCBI Taxonomy" id="290"/>
    <lineage>
        <taxon>Bacteria</taxon>
        <taxon>Pseudomonadati</taxon>
        <taxon>Pseudomonadota</taxon>
        <taxon>Alphaproteobacteria</taxon>
        <taxon>Hyphomicrobiales</taxon>
        <taxon>Nitrobacteraceae</taxon>
        <taxon>Afipia</taxon>
    </lineage>
</organism>